<dbReference type="InterPro" id="IPR012664">
    <property type="entry name" value="CHP02452"/>
</dbReference>
<comment type="caution">
    <text evidence="3">The sequence shown here is derived from an EMBL/GenBank/DDBJ whole genome shotgun (WGS) entry which is preliminary data.</text>
</comment>
<protein>
    <recommendedName>
        <fullName evidence="2">Microbial-type PARG catalytic domain-containing protein</fullName>
    </recommendedName>
</protein>
<sequence>MAPGLGLFSLGKKFDLKTGALSPRHQDVLDNSTFASENPEYSSRGISFNKPFTPPPPPQSGDALAETSIVPAEPKKTSKRSPPKRFTVPAAPPKGSTVKEPFNTTASRKPATNYHVEKASSRDQLRPNLKKVATDTRAAITNIMKGTAYKGTGQSQKIGKPMTITALDSESSDFPISNPLHSQDTNPVCVLNLANAYTPGGGWLNSAMAQEEELCYRSTLSDTIIPSLYPMGELDCIYSPAVVIFRENLERNHTFTWTDKPDFIPTVSVISMAAKSHPKLDNSVKPSKYQNPTDRTATKDKMRAILRVAAHNGNRRLVLGALGCGVFKHPNQEVADCWAEVFQETEFKGWFEMIVFAILDKQAGPGGKLWRAWFSRPPFGYFVMFQG</sequence>
<feature type="compositionally biased region" description="Basic and acidic residues" evidence="1">
    <location>
        <begin position="115"/>
        <end position="125"/>
    </location>
</feature>
<dbReference type="InterPro" id="IPR019261">
    <property type="entry name" value="PARG_cat_microbial"/>
</dbReference>
<keyword evidence="4" id="KW-1185">Reference proteome</keyword>
<dbReference type="InterPro" id="IPR043472">
    <property type="entry name" value="Macro_dom-like"/>
</dbReference>
<dbReference type="AlphaFoldDB" id="A0A9W9ERH5"/>
<dbReference type="Pfam" id="PF10021">
    <property type="entry name" value="PARG_cat_microb"/>
    <property type="match status" value="1"/>
</dbReference>
<gene>
    <name evidence="3" type="ORF">NUU61_007959</name>
</gene>
<dbReference type="OrthoDB" id="9985428at2759"/>
<name>A0A9W9ERH5_9EURO</name>
<evidence type="ECO:0000259" key="2">
    <source>
        <dbReference type="Pfam" id="PF10021"/>
    </source>
</evidence>
<dbReference type="PANTHER" id="PTHR35596:SF1">
    <property type="entry name" value="MICROBIAL-TYPE PARG CATALYTIC DOMAIN-CONTAINING PROTEIN"/>
    <property type="match status" value="1"/>
</dbReference>
<dbReference type="EMBL" id="JAPMSZ010000010">
    <property type="protein sequence ID" value="KAJ5086652.1"/>
    <property type="molecule type" value="Genomic_DNA"/>
</dbReference>
<feature type="compositionally biased region" description="Polar residues" evidence="1">
    <location>
        <begin position="29"/>
        <end position="46"/>
    </location>
</feature>
<feature type="domain" description="Microbial-type PARG catalytic" evidence="2">
    <location>
        <begin position="176"/>
        <end position="247"/>
    </location>
</feature>
<accession>A0A9W9ERH5</accession>
<dbReference type="RefSeq" id="XP_056508777.1">
    <property type="nucleotide sequence ID" value="XM_056658484.1"/>
</dbReference>
<evidence type="ECO:0000256" key="1">
    <source>
        <dbReference type="SAM" id="MobiDB-lite"/>
    </source>
</evidence>
<feature type="region of interest" description="Disordered" evidence="1">
    <location>
        <begin position="19"/>
        <end position="125"/>
    </location>
</feature>
<dbReference type="Proteomes" id="UP001141434">
    <property type="component" value="Unassembled WGS sequence"/>
</dbReference>
<evidence type="ECO:0000313" key="3">
    <source>
        <dbReference type="EMBL" id="KAJ5086652.1"/>
    </source>
</evidence>
<proteinExistence type="predicted"/>
<dbReference type="NCBIfam" id="TIGR02452">
    <property type="entry name" value="TIGR02452 family protein"/>
    <property type="match status" value="1"/>
</dbReference>
<dbReference type="GeneID" id="81397653"/>
<dbReference type="PANTHER" id="PTHR35596">
    <property type="entry name" value="DUF2263 DOMAIN-CONTAINING PROTEIN"/>
    <property type="match status" value="1"/>
</dbReference>
<dbReference type="Gene3D" id="3.40.220.10">
    <property type="entry name" value="Leucine Aminopeptidase, subunit E, domain 1"/>
    <property type="match status" value="1"/>
</dbReference>
<organism evidence="3 4">
    <name type="scientific">Penicillium alfredii</name>
    <dbReference type="NCBI Taxonomy" id="1506179"/>
    <lineage>
        <taxon>Eukaryota</taxon>
        <taxon>Fungi</taxon>
        <taxon>Dikarya</taxon>
        <taxon>Ascomycota</taxon>
        <taxon>Pezizomycotina</taxon>
        <taxon>Eurotiomycetes</taxon>
        <taxon>Eurotiomycetidae</taxon>
        <taxon>Eurotiales</taxon>
        <taxon>Aspergillaceae</taxon>
        <taxon>Penicillium</taxon>
    </lineage>
</organism>
<dbReference type="SUPFAM" id="SSF52949">
    <property type="entry name" value="Macro domain-like"/>
    <property type="match status" value="1"/>
</dbReference>
<evidence type="ECO:0000313" key="4">
    <source>
        <dbReference type="Proteomes" id="UP001141434"/>
    </source>
</evidence>
<reference evidence="3" key="2">
    <citation type="journal article" date="2023" name="IMA Fungus">
        <title>Comparative genomic study of the Penicillium genus elucidates a diverse pangenome and 15 lateral gene transfer events.</title>
        <authorList>
            <person name="Petersen C."/>
            <person name="Sorensen T."/>
            <person name="Nielsen M.R."/>
            <person name="Sondergaard T.E."/>
            <person name="Sorensen J.L."/>
            <person name="Fitzpatrick D.A."/>
            <person name="Frisvad J.C."/>
            <person name="Nielsen K.L."/>
        </authorList>
    </citation>
    <scope>NUCLEOTIDE SEQUENCE</scope>
    <source>
        <strain evidence="3">IBT 34128</strain>
    </source>
</reference>
<reference evidence="3" key="1">
    <citation type="submission" date="2022-11" db="EMBL/GenBank/DDBJ databases">
        <authorList>
            <person name="Petersen C."/>
        </authorList>
    </citation>
    <scope>NUCLEOTIDE SEQUENCE</scope>
    <source>
        <strain evidence="3">IBT 34128</strain>
    </source>
</reference>